<dbReference type="EMBL" id="AZDA01000140">
    <property type="protein sequence ID" value="KRK32631.1"/>
    <property type="molecule type" value="Genomic_DNA"/>
</dbReference>
<accession>A0A0R1GP55</accession>
<feature type="domain" description="TcaA 4th" evidence="4">
    <location>
        <begin position="538"/>
        <end position="608"/>
    </location>
</feature>
<organism evidence="5 6">
    <name type="scientific">Loigolactobacillus bifermentans DSM 20003</name>
    <dbReference type="NCBI Taxonomy" id="1423726"/>
    <lineage>
        <taxon>Bacteria</taxon>
        <taxon>Bacillati</taxon>
        <taxon>Bacillota</taxon>
        <taxon>Bacilli</taxon>
        <taxon>Lactobacillales</taxon>
        <taxon>Lactobacillaceae</taxon>
        <taxon>Loigolactobacillus</taxon>
    </lineage>
</organism>
<dbReference type="Pfam" id="PF13240">
    <property type="entry name" value="Zn_Ribbon_1"/>
    <property type="match status" value="1"/>
</dbReference>
<comment type="caution">
    <text evidence="5">The sequence shown here is derived from an EMBL/GenBank/DDBJ whole genome shotgun (WGS) entry which is preliminary data.</text>
</comment>
<feature type="domain" description="Zinc-ribbon" evidence="3">
    <location>
        <begin position="27"/>
        <end position="49"/>
    </location>
</feature>
<evidence type="ECO:0000259" key="4">
    <source>
        <dbReference type="Pfam" id="PF22820"/>
    </source>
</evidence>
<dbReference type="Proteomes" id="UP000051461">
    <property type="component" value="Unassembled WGS sequence"/>
</dbReference>
<feature type="region of interest" description="Disordered" evidence="1">
    <location>
        <begin position="205"/>
        <end position="238"/>
    </location>
</feature>
<dbReference type="Pfam" id="PF22820">
    <property type="entry name" value="TcaA_3rd_4th"/>
    <property type="match status" value="1"/>
</dbReference>
<dbReference type="PANTHER" id="PTHR40038:SF1">
    <property type="entry name" value="MEMBRANE-ASSOCIATED PROTEIN TCAA"/>
    <property type="match status" value="1"/>
</dbReference>
<proteinExistence type="predicted"/>
<feature type="transmembrane region" description="Helical" evidence="2">
    <location>
        <begin position="345"/>
        <end position="365"/>
    </location>
</feature>
<evidence type="ECO:0000259" key="3">
    <source>
        <dbReference type="Pfam" id="PF13240"/>
    </source>
</evidence>
<evidence type="ECO:0000256" key="1">
    <source>
        <dbReference type="SAM" id="MobiDB-lite"/>
    </source>
</evidence>
<gene>
    <name evidence="5" type="ORF">FC07_GL002062</name>
</gene>
<evidence type="ECO:0000313" key="5">
    <source>
        <dbReference type="EMBL" id="KRK32631.1"/>
    </source>
</evidence>
<dbReference type="AlphaFoldDB" id="A0A0R1GP55"/>
<keyword evidence="2" id="KW-0812">Transmembrane</keyword>
<keyword evidence="2" id="KW-1133">Transmembrane helix</keyword>
<sequence>MDRLSQLKLKTHLPATDLGDLGAGEFFCPNCGAPIASNDQECLNCGFDLVAYREHKITIPSATAPVSSQAAPSQPASSATSNRPVSSTATAPSSAAEPVSKAPASSAQSQAKTPAKSEAAAQSSAAPSQVAINSDAMNLLTGISADENPEAIFAKLRAASAKIANEEPHVEPKANADSEAALESRRVAHALDKTKDISDLVDQVRAESDRQQETTSEVAASEAPASDPTTSSAVADTPVSAEATSVATSSAVAQAVSSASAESSVAADSTATEATSEAPTSAEAEADEKVALDKVATVAEPTPAATDEAEPEPTSKAERYFEKKDKTEDEHHRRQHADQPQSKKWVAWVTVGVLVVVVALAFFFGKVHYSRAAQLNRAFDQVATEKPSQVSAAIKSTSSDLAFNPGNSRPFIRYIKANPDYLKQAKKQLKTKRKTSDGTLSFVKTGHNWLFSNYQLEITPIYRTIKTDIPKPSIFLDDQNVTAKKVTQEQKIGPFMPGKYNLKVTGTSNGKKLTHQATTTFLMPAAQTIDLTLKPLSVTLQSNVADATVYINGEQRGTLKNSQLALKDLTWQGKMQVQLRQTLQGKPYKTKTVALTKGQTQQNVTLNFDQFLTQATAQKTLDGFYQLMSKATYSANTHYAQYNNQLAAYFTQGKNAEWYSKFQKFIGQTHMDIANIDHTAFKVKTNQVAATSATQATVSFDVTYTTTYTNGKATRIQTFRYTKAQLQQKNGHVQIVTLGNNEQKISDNGSN</sequence>
<reference evidence="5 6" key="1">
    <citation type="journal article" date="2015" name="Genome Announc.">
        <title>Expanding the biotechnology potential of lactobacilli through comparative genomics of 213 strains and associated genera.</title>
        <authorList>
            <person name="Sun Z."/>
            <person name="Harris H.M."/>
            <person name="McCann A."/>
            <person name="Guo C."/>
            <person name="Argimon S."/>
            <person name="Zhang W."/>
            <person name="Yang X."/>
            <person name="Jeffery I.B."/>
            <person name="Cooney J.C."/>
            <person name="Kagawa T.F."/>
            <person name="Liu W."/>
            <person name="Song Y."/>
            <person name="Salvetti E."/>
            <person name="Wrobel A."/>
            <person name="Rasinkangas P."/>
            <person name="Parkhill J."/>
            <person name="Rea M.C."/>
            <person name="O'Sullivan O."/>
            <person name="Ritari J."/>
            <person name="Douillard F.P."/>
            <person name="Paul Ross R."/>
            <person name="Yang R."/>
            <person name="Briner A.E."/>
            <person name="Felis G.E."/>
            <person name="de Vos W.M."/>
            <person name="Barrangou R."/>
            <person name="Klaenhammer T.R."/>
            <person name="Caufield P.W."/>
            <person name="Cui Y."/>
            <person name="Zhang H."/>
            <person name="O'Toole P.W."/>
        </authorList>
    </citation>
    <scope>NUCLEOTIDE SEQUENCE [LARGE SCALE GENOMIC DNA]</scope>
    <source>
        <strain evidence="5 6">DSM 20003</strain>
    </source>
</reference>
<evidence type="ECO:0000256" key="2">
    <source>
        <dbReference type="SAM" id="Phobius"/>
    </source>
</evidence>
<protein>
    <submittedName>
        <fullName evidence="5">Uncharacterized protein</fullName>
    </submittedName>
</protein>
<dbReference type="OrthoDB" id="2327418at2"/>
<feature type="region of interest" description="Disordered" evidence="1">
    <location>
        <begin position="299"/>
        <end position="318"/>
    </location>
</feature>
<evidence type="ECO:0000313" key="6">
    <source>
        <dbReference type="Proteomes" id="UP000051461"/>
    </source>
</evidence>
<name>A0A0R1GP55_9LACO</name>
<dbReference type="STRING" id="1423726.FC07_GL002062"/>
<keyword evidence="6" id="KW-1185">Reference proteome</keyword>
<dbReference type="PANTHER" id="PTHR40038">
    <property type="entry name" value="MEMBRANE-ASSOCIATED PROTEIN TCAA"/>
    <property type="match status" value="1"/>
</dbReference>
<keyword evidence="2" id="KW-0472">Membrane</keyword>
<dbReference type="InterPro" id="IPR054530">
    <property type="entry name" value="TcaA_4th"/>
</dbReference>
<dbReference type="PATRIC" id="fig|1423726.3.peg.2138"/>
<dbReference type="RefSeq" id="WP_057905891.1">
    <property type="nucleotide sequence ID" value="NZ_AZDA01000140.1"/>
</dbReference>
<feature type="region of interest" description="Disordered" evidence="1">
    <location>
        <begin position="63"/>
        <end position="129"/>
    </location>
</feature>
<dbReference type="InterPro" id="IPR026870">
    <property type="entry name" value="Zinc_ribbon_dom"/>
</dbReference>
<feature type="compositionally biased region" description="Low complexity" evidence="1">
    <location>
        <begin position="260"/>
        <end position="283"/>
    </location>
</feature>
<feature type="region of interest" description="Disordered" evidence="1">
    <location>
        <begin position="260"/>
        <end position="287"/>
    </location>
</feature>